<dbReference type="InterPro" id="IPR057727">
    <property type="entry name" value="WCX_dom"/>
</dbReference>
<evidence type="ECO:0000313" key="3">
    <source>
        <dbReference type="EMBL" id="GAA1746139.1"/>
    </source>
</evidence>
<dbReference type="PROSITE" id="PS52050">
    <property type="entry name" value="WYL"/>
    <property type="match status" value="1"/>
</dbReference>
<proteinExistence type="predicted"/>
<keyword evidence="4" id="KW-1185">Reference proteome</keyword>
<dbReference type="RefSeq" id="WP_344061191.1">
    <property type="nucleotide sequence ID" value="NZ_BAAAPN010000009.1"/>
</dbReference>
<evidence type="ECO:0000313" key="4">
    <source>
        <dbReference type="Proteomes" id="UP001501475"/>
    </source>
</evidence>
<accession>A0ABN2K101</accession>
<organism evidence="3 4">
    <name type="scientific">Nostocoides vanveenii</name>
    <dbReference type="NCBI Taxonomy" id="330835"/>
    <lineage>
        <taxon>Bacteria</taxon>
        <taxon>Bacillati</taxon>
        <taxon>Actinomycetota</taxon>
        <taxon>Actinomycetes</taxon>
        <taxon>Micrococcales</taxon>
        <taxon>Intrasporangiaceae</taxon>
        <taxon>Nostocoides</taxon>
    </lineage>
</organism>
<dbReference type="PANTHER" id="PTHR34580:SF3">
    <property type="entry name" value="PROTEIN PAFB"/>
    <property type="match status" value="1"/>
</dbReference>
<feature type="domain" description="WCX" evidence="2">
    <location>
        <begin position="250"/>
        <end position="320"/>
    </location>
</feature>
<feature type="domain" description="WYL" evidence="1">
    <location>
        <begin position="152"/>
        <end position="217"/>
    </location>
</feature>
<name>A0ABN2K101_9MICO</name>
<dbReference type="Pfam" id="PF13280">
    <property type="entry name" value="WYL"/>
    <property type="match status" value="1"/>
</dbReference>
<dbReference type="Pfam" id="PF25583">
    <property type="entry name" value="WCX"/>
    <property type="match status" value="1"/>
</dbReference>
<dbReference type="Proteomes" id="UP001501475">
    <property type="component" value="Unassembled WGS sequence"/>
</dbReference>
<gene>
    <name evidence="3" type="ORF">GCM10009810_03400</name>
</gene>
<dbReference type="InterPro" id="IPR051534">
    <property type="entry name" value="CBASS_pafABC_assoc_protein"/>
</dbReference>
<sequence>MSAPNSAAAKTERLMNLVMTLLYTRRPLPKARIREIVEQYRLAPNTEAFERMFERDKEDLRELGIPLVTEDITAAWEDEPGYRIHERDYALPDLHFEPDELAVLGLAARAWSHATLAAPAATALRKLRAGGVEPDGDAFIGVEPLVATREPAFAPLLDALLTLTPVCFEYARPGHDAPATRRVHPWGLATASGRWYLTGHDLDRDAPRVFRLSRIAGAVRTVGASGSYAVPPHHNPAAMVGRRREADTAYVALVRVRPGTGHALRARSDIVDDALDWTTLRLPYADRSATASELASYADDVIVDLPDDLRAAVIANLAGAAAGSAREGAA</sequence>
<dbReference type="InterPro" id="IPR026881">
    <property type="entry name" value="WYL_dom"/>
</dbReference>
<reference evidence="3 4" key="1">
    <citation type="journal article" date="2019" name="Int. J. Syst. Evol. Microbiol.">
        <title>The Global Catalogue of Microorganisms (GCM) 10K type strain sequencing project: providing services to taxonomists for standard genome sequencing and annotation.</title>
        <authorList>
            <consortium name="The Broad Institute Genomics Platform"/>
            <consortium name="The Broad Institute Genome Sequencing Center for Infectious Disease"/>
            <person name="Wu L."/>
            <person name="Ma J."/>
        </authorList>
    </citation>
    <scope>NUCLEOTIDE SEQUENCE [LARGE SCALE GENOMIC DNA]</scope>
    <source>
        <strain evidence="3 4">JCM 15591</strain>
    </source>
</reference>
<dbReference type="EMBL" id="BAAAPN010000009">
    <property type="protein sequence ID" value="GAA1746139.1"/>
    <property type="molecule type" value="Genomic_DNA"/>
</dbReference>
<evidence type="ECO:0000259" key="1">
    <source>
        <dbReference type="Pfam" id="PF13280"/>
    </source>
</evidence>
<evidence type="ECO:0000259" key="2">
    <source>
        <dbReference type="Pfam" id="PF25583"/>
    </source>
</evidence>
<protein>
    <submittedName>
        <fullName evidence="3">WYL domain-containing protein</fullName>
    </submittedName>
</protein>
<comment type="caution">
    <text evidence="3">The sequence shown here is derived from an EMBL/GenBank/DDBJ whole genome shotgun (WGS) entry which is preliminary data.</text>
</comment>
<dbReference type="PANTHER" id="PTHR34580">
    <property type="match status" value="1"/>
</dbReference>